<dbReference type="Gene3D" id="2.120.10.30">
    <property type="entry name" value="TolB, C-terminal domain"/>
    <property type="match status" value="1"/>
</dbReference>
<dbReference type="SUPFAM" id="SSF81301">
    <property type="entry name" value="Nucleotidyltransferase"/>
    <property type="match status" value="1"/>
</dbReference>
<sequence length="1160" mass="131484">MGNDSSSLGGAADEEPLIPSVGQNTSGTDVTSTPTTLAGISETQVATTNVPASATKSSRSWNFLDCCNCFSTSTITNAPSESKDMSTDTEALFERKEKSTDTDCLIKTENISTNTEALFTVKEISTDTDCLIKIETTSTDTETLLDKKEKKLDTEILNKLEQEEKEITSKLNQLNIIQNNFEERKSVSKKQREEQSNKHVRALRHIGNIHRRRAKLTARKLEYVKSIALYECAEVHLQECSDDVKKQESEKIKRERKLTLREFLSGSTKQETLNDKVLQFEEDNDTNKDTLRQIREIMKTKLRNINREHGGCPIDLDEAHKKLEKEYIEQVSEILKWNHGEIKKFIESLVNQSRKMFEFHNDDFAFIAFGSFSRKETTPFSDVEFAVVVDTNDFSIVPQYKVQLMNIIMCVHIKLLMLGETILPAMHIDSLKDWYYDDRTHVSVKQGVSFDGLMPHANKTPYFEDPQYEFSLTDTKKAFMRYFEANGNLSKVLYLYKGDFEILYGEDSVADEMKDLFEKDGVKRNKIMAGIMKEFKDDLMKYSCTKKIYDAKFNEHLLTDIELSVKKELYRLPSVVINNLLHLLGSKTTCIWDVKQVKGLSDDNLHNLTMILALATEFRLRCYAENNGQVDEVKGQLFPDVFLKEKGKSEQFIEDLVLRYYMTAIPLVSSIEQHSHKRGETDVTEEQKGKALLKAVGTQPLYDASLLNHAMAYLLIRKREKAKEYLGKANAEYLKREKPVDHNKLILQILLNMYIKDAYKSKEFLNLGPRVIDASNSDVLNTLGNAFIQRGEPNEAEKVLKECAKKYGTDECYTLLTTALVKNRKGEELQKILTEKPELQLREDLKDGVDAVISQWRQQQQQIDVLRTYKQKILQRKEFEIDDYAITHSLAAAGTTGIVMLVAPMYIPQSNRAILLYERLQRIKILKTTGAPREVISTPDGLSVAMLCGKHAGMGNVGSVTTAGWVQEFDTSGCHKRDIPLPDTIKPVAIAVNSIGQMVIADGINGSLVFINWQSGKVEYTTPSGLFTPSGLTDRGYKTCIAVTKQDHIIISHPSTNSIRCVDSHGKKVFNYSGKGENVLDGPSGVCVDTLGYILVANNAQRTVQLLSPDGHFIRQVLSENEWPMFPWSLAMDTDDNLLVGTGYYNLRQYCDVLVVKYKP</sequence>
<feature type="region of interest" description="Disordered" evidence="2">
    <location>
        <begin position="1"/>
        <end position="39"/>
    </location>
</feature>
<comment type="caution">
    <text evidence="3">The sequence shown here is derived from an EMBL/GenBank/DDBJ whole genome shotgun (WGS) entry which is preliminary data.</text>
</comment>
<dbReference type="AlphaFoldDB" id="A0A8J1UGD7"/>
<dbReference type="InterPro" id="IPR011990">
    <property type="entry name" value="TPR-like_helical_dom_sf"/>
</dbReference>
<evidence type="ECO:0000313" key="4">
    <source>
        <dbReference type="Proteomes" id="UP000749559"/>
    </source>
</evidence>
<organism evidence="3 4">
    <name type="scientific">Owenia fusiformis</name>
    <name type="common">Polychaete worm</name>
    <dbReference type="NCBI Taxonomy" id="6347"/>
    <lineage>
        <taxon>Eukaryota</taxon>
        <taxon>Metazoa</taxon>
        <taxon>Spiralia</taxon>
        <taxon>Lophotrochozoa</taxon>
        <taxon>Annelida</taxon>
        <taxon>Polychaeta</taxon>
        <taxon>Sedentaria</taxon>
        <taxon>Canalipalpata</taxon>
        <taxon>Sabellida</taxon>
        <taxon>Oweniida</taxon>
        <taxon>Oweniidae</taxon>
        <taxon>Owenia</taxon>
    </lineage>
</organism>
<evidence type="ECO:0000256" key="2">
    <source>
        <dbReference type="SAM" id="MobiDB-lite"/>
    </source>
</evidence>
<dbReference type="SUPFAM" id="SSF101898">
    <property type="entry name" value="NHL repeat"/>
    <property type="match status" value="1"/>
</dbReference>
<name>A0A8J1UGD7_OWEFU</name>
<dbReference type="OrthoDB" id="10039644at2759"/>
<keyword evidence="4" id="KW-1185">Reference proteome</keyword>
<dbReference type="InterPro" id="IPR011042">
    <property type="entry name" value="6-blade_b-propeller_TolB-like"/>
</dbReference>
<dbReference type="Gene3D" id="3.30.460.10">
    <property type="entry name" value="Beta Polymerase, domain 2"/>
    <property type="match status" value="1"/>
</dbReference>
<dbReference type="PANTHER" id="PTHR19959">
    <property type="entry name" value="KINESIN LIGHT CHAIN"/>
    <property type="match status" value="1"/>
</dbReference>
<feature type="coiled-coil region" evidence="1">
    <location>
        <begin position="145"/>
        <end position="180"/>
    </location>
</feature>
<dbReference type="InterPro" id="IPR043519">
    <property type="entry name" value="NT_sf"/>
</dbReference>
<accession>A0A8J1UGD7</accession>
<evidence type="ECO:0000313" key="3">
    <source>
        <dbReference type="EMBL" id="CAH1781211.1"/>
    </source>
</evidence>
<dbReference type="Gene3D" id="1.25.40.10">
    <property type="entry name" value="Tetratricopeptide repeat domain"/>
    <property type="match status" value="1"/>
</dbReference>
<protein>
    <submittedName>
        <fullName evidence="3">Uncharacterized protein</fullName>
    </submittedName>
</protein>
<gene>
    <name evidence="3" type="ORF">OFUS_LOCUS7815</name>
</gene>
<keyword evidence="1" id="KW-0175">Coiled coil</keyword>
<reference evidence="3" key="1">
    <citation type="submission" date="2022-03" db="EMBL/GenBank/DDBJ databases">
        <authorList>
            <person name="Martin C."/>
        </authorList>
    </citation>
    <scope>NUCLEOTIDE SEQUENCE</scope>
</reference>
<dbReference type="Proteomes" id="UP000749559">
    <property type="component" value="Unassembled WGS sequence"/>
</dbReference>
<dbReference type="EMBL" id="CAIIXF020000004">
    <property type="protein sequence ID" value="CAH1781211.1"/>
    <property type="molecule type" value="Genomic_DNA"/>
</dbReference>
<proteinExistence type="predicted"/>
<dbReference type="SUPFAM" id="SSF48452">
    <property type="entry name" value="TPR-like"/>
    <property type="match status" value="1"/>
</dbReference>
<feature type="compositionally biased region" description="Low complexity" evidence="2">
    <location>
        <begin position="25"/>
        <end position="36"/>
    </location>
</feature>
<evidence type="ECO:0000256" key="1">
    <source>
        <dbReference type="SAM" id="Coils"/>
    </source>
</evidence>
<dbReference type="PANTHER" id="PTHR19959:SF119">
    <property type="entry name" value="FUNGAL LIPASE-LIKE DOMAIN-CONTAINING PROTEIN"/>
    <property type="match status" value="1"/>
</dbReference>